<comment type="caution">
    <text evidence="3">The sequence shown here is derived from an EMBL/GenBank/DDBJ whole genome shotgun (WGS) entry which is preliminary data.</text>
</comment>
<feature type="compositionally biased region" description="Polar residues" evidence="1">
    <location>
        <begin position="294"/>
        <end position="309"/>
    </location>
</feature>
<keyword evidence="2" id="KW-0732">Signal</keyword>
<dbReference type="Proteomes" id="UP000553632">
    <property type="component" value="Unassembled WGS sequence"/>
</dbReference>
<sequence length="461" mass="49856">METLKLLIVIVYCRQAASSKTIPPGVYQTAQPVSPFAGVALRVFERQQCAVAFLGGTPKLSFLPSFEAGPLTLIPTSSEGPSCYILRSVGQKATGALKRAKVLTEKHGQSLDLTVHGISPCISDGNLTLKVGDVVLQMDKISSNPHYVLEDPLELPLPGVYEGSLPITDASLINVTLTVREGAWSLLFALPDGSFLSYSIRATSRDSSRRCFWFEGKRSRRKLFIDEPRIPADHFLKTVHAKEAGICQGPKSQTYLVLGEVSVLLKRDESGSRTPDSTEYSVLRSLLRGDAGGQSVSDISEYSEDSPSTAKRRRVSPGTSMVDSPAVMERLSRPNTFKNIEVDNDQSTGKMRLSATAGYDEPGQTLPFDHKIPRAYSPSAGYSGTGAPGEFRESSPSSSLTGSLHSTRSLGGTLGAATGVAYEGALAEPEPVLDESTLDWMVDNYEDLIQWAEGLEVYNRL</sequence>
<feature type="chain" id="PRO_5029568507" evidence="2">
    <location>
        <begin position="20"/>
        <end position="461"/>
    </location>
</feature>
<reference evidence="3 4" key="1">
    <citation type="submission" date="2020-04" db="EMBL/GenBank/DDBJ databases">
        <title>Perkinsus olseni comparative genomics.</title>
        <authorList>
            <person name="Bogema D.R."/>
        </authorList>
    </citation>
    <scope>NUCLEOTIDE SEQUENCE [LARGE SCALE GENOMIC DNA]</scope>
    <source>
        <strain evidence="3 4">ATCC PRA-207</strain>
    </source>
</reference>
<evidence type="ECO:0000313" key="3">
    <source>
        <dbReference type="EMBL" id="KAF4723802.1"/>
    </source>
</evidence>
<feature type="signal peptide" evidence="2">
    <location>
        <begin position="1"/>
        <end position="19"/>
    </location>
</feature>
<dbReference type="EMBL" id="JABANO010023271">
    <property type="protein sequence ID" value="KAF4723802.1"/>
    <property type="molecule type" value="Genomic_DNA"/>
</dbReference>
<organism evidence="3 4">
    <name type="scientific">Perkinsus olseni</name>
    <name type="common">Perkinsus atlanticus</name>
    <dbReference type="NCBI Taxonomy" id="32597"/>
    <lineage>
        <taxon>Eukaryota</taxon>
        <taxon>Sar</taxon>
        <taxon>Alveolata</taxon>
        <taxon>Perkinsozoa</taxon>
        <taxon>Perkinsea</taxon>
        <taxon>Perkinsida</taxon>
        <taxon>Perkinsidae</taxon>
        <taxon>Perkinsus</taxon>
    </lineage>
</organism>
<dbReference type="AlphaFoldDB" id="A0A7J6RUE3"/>
<evidence type="ECO:0000256" key="2">
    <source>
        <dbReference type="SAM" id="SignalP"/>
    </source>
</evidence>
<protein>
    <submittedName>
        <fullName evidence="3">Uncharacterized protein</fullName>
    </submittedName>
</protein>
<evidence type="ECO:0000313" key="4">
    <source>
        <dbReference type="Proteomes" id="UP000553632"/>
    </source>
</evidence>
<accession>A0A7J6RUE3</accession>
<gene>
    <name evidence="3" type="ORF">FOZ63_033261</name>
</gene>
<evidence type="ECO:0000256" key="1">
    <source>
        <dbReference type="SAM" id="MobiDB-lite"/>
    </source>
</evidence>
<keyword evidence="4" id="KW-1185">Reference proteome</keyword>
<feature type="region of interest" description="Disordered" evidence="1">
    <location>
        <begin position="380"/>
        <end position="405"/>
    </location>
</feature>
<feature type="compositionally biased region" description="Low complexity" evidence="1">
    <location>
        <begin position="394"/>
        <end position="405"/>
    </location>
</feature>
<feature type="region of interest" description="Disordered" evidence="1">
    <location>
        <begin position="291"/>
        <end position="341"/>
    </location>
</feature>
<proteinExistence type="predicted"/>
<name>A0A7J6RUE3_PEROL</name>